<accession>A0A0N4X237</accession>
<proteinExistence type="predicted"/>
<sequence>MDFPRMEMSVLVSVVWSSLFPTRRTSRMGVTLALKTSTARATKPERLLTKGACERRC</sequence>
<name>A0A0N4X237_HAEPC</name>
<evidence type="ECO:0000313" key="2">
    <source>
        <dbReference type="Proteomes" id="UP000268014"/>
    </source>
</evidence>
<evidence type="ECO:0000313" key="1">
    <source>
        <dbReference type="EMBL" id="VDO70881.1"/>
    </source>
</evidence>
<dbReference type="WBParaSite" id="HPLM_0001841201-mRNA-1">
    <property type="protein sequence ID" value="HPLM_0001841201-mRNA-1"/>
    <property type="gene ID" value="HPLM_0001841201"/>
</dbReference>
<reference evidence="3" key="1">
    <citation type="submission" date="2017-02" db="UniProtKB">
        <authorList>
            <consortium name="WormBaseParasite"/>
        </authorList>
    </citation>
    <scope>IDENTIFICATION</scope>
</reference>
<dbReference type="AlphaFoldDB" id="A0A0N4X237"/>
<dbReference type="Proteomes" id="UP000268014">
    <property type="component" value="Unassembled WGS sequence"/>
</dbReference>
<reference evidence="1 2" key="2">
    <citation type="submission" date="2018-11" db="EMBL/GenBank/DDBJ databases">
        <authorList>
            <consortium name="Pathogen Informatics"/>
        </authorList>
    </citation>
    <scope>NUCLEOTIDE SEQUENCE [LARGE SCALE GENOMIC DNA]</scope>
    <source>
        <strain evidence="1 2">MHpl1</strain>
    </source>
</reference>
<keyword evidence="2" id="KW-1185">Reference proteome</keyword>
<dbReference type="EMBL" id="UZAF01020554">
    <property type="protein sequence ID" value="VDO70881.1"/>
    <property type="molecule type" value="Genomic_DNA"/>
</dbReference>
<protein>
    <submittedName>
        <fullName evidence="3">Secreted protein</fullName>
    </submittedName>
</protein>
<organism evidence="3">
    <name type="scientific">Haemonchus placei</name>
    <name type="common">Barber's pole worm</name>
    <dbReference type="NCBI Taxonomy" id="6290"/>
    <lineage>
        <taxon>Eukaryota</taxon>
        <taxon>Metazoa</taxon>
        <taxon>Ecdysozoa</taxon>
        <taxon>Nematoda</taxon>
        <taxon>Chromadorea</taxon>
        <taxon>Rhabditida</taxon>
        <taxon>Rhabditina</taxon>
        <taxon>Rhabditomorpha</taxon>
        <taxon>Strongyloidea</taxon>
        <taxon>Trichostrongylidae</taxon>
        <taxon>Haemonchus</taxon>
    </lineage>
</organism>
<gene>
    <name evidence="1" type="ORF">HPLM_LOCUS18404</name>
</gene>
<evidence type="ECO:0000313" key="3">
    <source>
        <dbReference type="WBParaSite" id="HPLM_0001841201-mRNA-1"/>
    </source>
</evidence>